<comment type="caution">
    <text evidence="2">The sequence shown here is derived from an EMBL/GenBank/DDBJ whole genome shotgun (WGS) entry which is preliminary data.</text>
</comment>
<gene>
    <name evidence="2" type="ORF">DZC72_13250</name>
</gene>
<proteinExistence type="predicted"/>
<keyword evidence="3" id="KW-1185">Reference proteome</keyword>
<dbReference type="AlphaFoldDB" id="A0A3R8RMA3"/>
<keyword evidence="1" id="KW-0732">Signal</keyword>
<dbReference type="EMBL" id="QUSX01000002">
    <property type="protein sequence ID" value="RRQ48648.1"/>
    <property type="molecule type" value="Genomic_DNA"/>
</dbReference>
<protein>
    <submittedName>
        <fullName evidence="2">Uncharacterized protein</fullName>
    </submittedName>
</protein>
<dbReference type="PROSITE" id="PS51257">
    <property type="entry name" value="PROKAR_LIPOPROTEIN"/>
    <property type="match status" value="1"/>
</dbReference>
<organism evidence="2 3">
    <name type="scientific">Maribacter algicola</name>
    <dbReference type="NCBI Taxonomy" id="2498892"/>
    <lineage>
        <taxon>Bacteria</taxon>
        <taxon>Pseudomonadati</taxon>
        <taxon>Bacteroidota</taxon>
        <taxon>Flavobacteriia</taxon>
        <taxon>Flavobacteriales</taxon>
        <taxon>Flavobacteriaceae</taxon>
        <taxon>Maribacter</taxon>
    </lineage>
</organism>
<accession>A0A3R8RMA3</accession>
<feature type="chain" id="PRO_5018724362" evidence="1">
    <location>
        <begin position="31"/>
        <end position="199"/>
    </location>
</feature>
<name>A0A3R8RMA3_9FLAO</name>
<sequence>MAKKTKIMKSSKILGLILLALVLFSTSCTKSEESPIEENIDGTYLQFSTTTGNEQNDIVLYSNWVKTEFPQSSNSGSVQWHLPYIPNELLNLDQDVVLIFAKRNHLFQLPMTAPTSNEHYTTDFGKYAKGVLASIRVYAFNWQTEPLNDIFFGANTEAMFRVVIVPGQKMFELSATNSNTIESFTYEELASRFNIPDGL</sequence>
<reference evidence="3" key="1">
    <citation type="submission" date="2018-12" db="EMBL/GenBank/DDBJ databases">
        <title>Maribacter lutimaris sp. nov., isolated from marine sediment.</title>
        <authorList>
            <person name="Kim K.K."/>
        </authorList>
    </citation>
    <scope>NUCLEOTIDE SEQUENCE [LARGE SCALE GENOMIC DNA]</scope>
    <source>
        <strain evidence="3">PoM-212</strain>
    </source>
</reference>
<feature type="signal peptide" evidence="1">
    <location>
        <begin position="1"/>
        <end position="30"/>
    </location>
</feature>
<evidence type="ECO:0000313" key="2">
    <source>
        <dbReference type="EMBL" id="RRQ48648.1"/>
    </source>
</evidence>
<evidence type="ECO:0000313" key="3">
    <source>
        <dbReference type="Proteomes" id="UP000286990"/>
    </source>
</evidence>
<evidence type="ECO:0000256" key="1">
    <source>
        <dbReference type="SAM" id="SignalP"/>
    </source>
</evidence>
<dbReference type="Proteomes" id="UP000286990">
    <property type="component" value="Unassembled WGS sequence"/>
</dbReference>